<dbReference type="Gene3D" id="2.60.40.4070">
    <property type="match status" value="1"/>
</dbReference>
<organism evidence="3 4">
    <name type="scientific">Streptomyces flavotricini</name>
    <dbReference type="NCBI Taxonomy" id="66888"/>
    <lineage>
        <taxon>Bacteria</taxon>
        <taxon>Bacillati</taxon>
        <taxon>Actinomycetota</taxon>
        <taxon>Actinomycetes</taxon>
        <taxon>Kitasatosporales</taxon>
        <taxon>Streptomycetaceae</taxon>
        <taxon>Streptomyces</taxon>
    </lineage>
</organism>
<dbReference type="EMBL" id="JAINUL010000001">
    <property type="protein sequence ID" value="MCC0097321.1"/>
    <property type="molecule type" value="Genomic_DNA"/>
</dbReference>
<keyword evidence="2" id="KW-0732">Signal</keyword>
<feature type="signal peptide" evidence="2">
    <location>
        <begin position="1"/>
        <end position="28"/>
    </location>
</feature>
<feature type="region of interest" description="Disordered" evidence="1">
    <location>
        <begin position="744"/>
        <end position="763"/>
    </location>
</feature>
<dbReference type="RefSeq" id="WP_229338233.1">
    <property type="nucleotide sequence ID" value="NZ_JAINUL010000001.1"/>
</dbReference>
<evidence type="ECO:0000256" key="1">
    <source>
        <dbReference type="SAM" id="MobiDB-lite"/>
    </source>
</evidence>
<keyword evidence="4" id="KW-1185">Reference proteome</keyword>
<reference evidence="3 4" key="1">
    <citation type="submission" date="2021-08" db="EMBL/GenBank/DDBJ databases">
        <title>Genomic Architecture of Streptomyces flavotricini NGL1 and Streptomyces erythrochromogenes HMS4 With Differential Plant Beneficial attributes and laccase production capabilities.</title>
        <authorList>
            <person name="Salwan R."/>
            <person name="Kaur R."/>
            <person name="Sharma V."/>
        </authorList>
    </citation>
    <scope>NUCLEOTIDE SEQUENCE [LARGE SCALE GENOMIC DNA]</scope>
    <source>
        <strain evidence="3 4">NGL1</strain>
    </source>
</reference>
<proteinExistence type="predicted"/>
<name>A0ABS8E8E9_9ACTN</name>
<dbReference type="SUPFAM" id="SSF50969">
    <property type="entry name" value="YVTN repeat-like/Quinoprotein amine dehydrogenase"/>
    <property type="match status" value="1"/>
</dbReference>
<evidence type="ECO:0000313" key="3">
    <source>
        <dbReference type="EMBL" id="MCC0097321.1"/>
    </source>
</evidence>
<accession>A0ABS8E8E9</accession>
<dbReference type="Proteomes" id="UP001520654">
    <property type="component" value="Unassembled WGS sequence"/>
</dbReference>
<protein>
    <recommendedName>
        <fullName evidence="5">FlgD Ig-like domain-containing protein</fullName>
    </recommendedName>
</protein>
<evidence type="ECO:0008006" key="5">
    <source>
        <dbReference type="Google" id="ProtNLM"/>
    </source>
</evidence>
<feature type="chain" id="PRO_5047016998" description="FlgD Ig-like domain-containing protein" evidence="2">
    <location>
        <begin position="29"/>
        <end position="763"/>
    </location>
</feature>
<dbReference type="InterPro" id="IPR011044">
    <property type="entry name" value="Quino_amine_DH_bsu"/>
</dbReference>
<evidence type="ECO:0000313" key="4">
    <source>
        <dbReference type="Proteomes" id="UP001520654"/>
    </source>
</evidence>
<evidence type="ECO:0000256" key="2">
    <source>
        <dbReference type="SAM" id="SignalP"/>
    </source>
</evidence>
<sequence>MPRAVGAAALALATCIGALCAVPTAATAAAPPPGGEATIASPPSTSEPNLILRGAGKGVLLSDRYTRGSLSWWSTDGRQIPAECGVLAWLGDEVACDGTELKIRDYATGATESVPRRENRAWAAAFSPTQVLAHEKDADGRYVLHLLGRANEPRKDVPVTGAGALGSYAVLASDARGALVEYWGAGPEGKHRHGLLDYATATLKELPEVPGGGATYNHVGLGAKWIAMVRSNEAVMVSRTDPAVVRTVPIGTYPERVLPVGDWLIADTGDRDDPVVTAYPIDGGAPRPVLERLDGQLVLGADGGAYGLSTIKGSTRWAVHRISADAQGALRVQEALAVPPRPADRRSIAIAQGDLSALHVDNTEFVLGYRTSVAGPPSITEAPVWRCERSASDPLCPEAAGRFGGNAATGDGRIVGMSADPAGCSTPCSVTVHIRDARTGGSQRTVKLPGAVRNPGIVSSSGRYLLVGAETEGVPRKLVLDIDAGKVLDIKPAPAAGLWGSLLWQPEGDKGVVAATDLRTGQVVRHVDLGSACRPYELQANGDWFYSTCAADGAGAAAYHVPTRRRIPLPFVAERPLGQVRLGDGYVVQDDAGLNLYNLRSGQPVKEYQVQQYVAGYGLDWSVDRFGGRPAHLDQGETIHVVGVTGAASPLGVIDQNVPGTLDAKTAGSRQARWWLSKPVASWRLTARNKASGITTVVRSGGETRGAIDLVWDGKDQAGRVVMNGAYEWTLLAVPADGQGARLKATGPVTLTGARPPAGRGRP</sequence>
<comment type="caution">
    <text evidence="3">The sequence shown here is derived from an EMBL/GenBank/DDBJ whole genome shotgun (WGS) entry which is preliminary data.</text>
</comment>
<gene>
    <name evidence="3" type="ORF">K7B10_21560</name>
</gene>